<dbReference type="GO" id="GO:0012505">
    <property type="term" value="C:endomembrane system"/>
    <property type="evidence" value="ECO:0007669"/>
    <property type="project" value="UniProtKB-SubCell"/>
</dbReference>
<accession>A0A167L511</accession>
<evidence type="ECO:0000256" key="2">
    <source>
        <dbReference type="ARBA" id="ARBA00022448"/>
    </source>
</evidence>
<dbReference type="Gene3D" id="1.20.1250.20">
    <property type="entry name" value="MFS general substrate transporter like domains"/>
    <property type="match status" value="1"/>
</dbReference>
<dbReference type="Gene3D" id="1.20.1720.10">
    <property type="entry name" value="Multidrug resistance protein D"/>
    <property type="match status" value="1"/>
</dbReference>
<dbReference type="InterPro" id="IPR036259">
    <property type="entry name" value="MFS_trans_sf"/>
</dbReference>
<dbReference type="InterPro" id="IPR005829">
    <property type="entry name" value="Sugar_transporter_CS"/>
</dbReference>
<dbReference type="PROSITE" id="PS00217">
    <property type="entry name" value="SUGAR_TRANSPORT_2"/>
    <property type="match status" value="1"/>
</dbReference>
<dbReference type="OrthoDB" id="10021397at2759"/>
<evidence type="ECO:0000259" key="8">
    <source>
        <dbReference type="PROSITE" id="PS50850"/>
    </source>
</evidence>
<dbReference type="GO" id="GO:0005886">
    <property type="term" value="C:plasma membrane"/>
    <property type="evidence" value="ECO:0007669"/>
    <property type="project" value="TreeGrafter"/>
</dbReference>
<evidence type="ECO:0000256" key="5">
    <source>
        <dbReference type="ARBA" id="ARBA00023136"/>
    </source>
</evidence>
<evidence type="ECO:0000313" key="10">
    <source>
        <dbReference type="Proteomes" id="UP000076738"/>
    </source>
</evidence>
<dbReference type="GO" id="GO:0022857">
    <property type="term" value="F:transmembrane transporter activity"/>
    <property type="evidence" value="ECO:0007669"/>
    <property type="project" value="InterPro"/>
</dbReference>
<name>A0A167L511_CALVF</name>
<protein>
    <recommendedName>
        <fullName evidence="6">MFS-type drug efflux transporter P55</fullName>
    </recommendedName>
</protein>
<feature type="transmembrane region" description="Helical" evidence="7">
    <location>
        <begin position="106"/>
        <end position="127"/>
    </location>
</feature>
<sequence>MPTIASQFNSLSQQQWIALAYLLTSTVFQPLFGRATDLFGSRAMLFASVFCFELGSLLCAVSQNFIWLCCARAVAGVGSGGLGVVIMVIVSQIVPLRERGNYMGIMYARLVISTVFGPIIGGAFVQWNWRWCFYINQIIAVPAVGILLAFARKLPHHTKPNITSRDVDVGGIALVAGFTVTLALGFNWGGVVYPWSSPLVVSLLTVGFVLVPTFVFWEIKVAPFPLIPMHTFKYRNVTAGVANNFFSSVSLQGLFLYMPSYYQIVRKDSQIISGLDTLPYAIPALFVSTISGWLIARTGTVRGYLWLGGVINLAGTGLLTLLNGQHPRAVEYVLLFLAGIGAGFLMQTITLSAQSEVGKELIATVTTMTLWSRRLGNILSAAMQGSIISNIFKRGILANAAAAPYVTQLLAADNVSSLPADVQLVAAQSYGAAFSMMMVATTVFCLPGFLWSLAAKKQKLS</sequence>
<evidence type="ECO:0000256" key="6">
    <source>
        <dbReference type="ARBA" id="ARBA00044273"/>
    </source>
</evidence>
<feature type="transmembrane region" description="Helical" evidence="7">
    <location>
        <begin position="329"/>
        <end position="346"/>
    </location>
</feature>
<dbReference type="EMBL" id="KV417289">
    <property type="protein sequence ID" value="KZO95334.1"/>
    <property type="molecule type" value="Genomic_DNA"/>
</dbReference>
<feature type="transmembrane region" description="Helical" evidence="7">
    <location>
        <begin position="73"/>
        <end position="94"/>
    </location>
</feature>
<evidence type="ECO:0000256" key="3">
    <source>
        <dbReference type="ARBA" id="ARBA00022692"/>
    </source>
</evidence>
<gene>
    <name evidence="9" type="ORF">CALVIDRAFT_166877</name>
</gene>
<keyword evidence="2" id="KW-0813">Transport</keyword>
<dbReference type="SUPFAM" id="SSF103473">
    <property type="entry name" value="MFS general substrate transporter"/>
    <property type="match status" value="2"/>
</dbReference>
<dbReference type="InterPro" id="IPR020846">
    <property type="entry name" value="MFS_dom"/>
</dbReference>
<feature type="transmembrane region" description="Helical" evidence="7">
    <location>
        <begin position="199"/>
        <end position="217"/>
    </location>
</feature>
<reference evidence="9 10" key="1">
    <citation type="journal article" date="2016" name="Mol. Biol. Evol.">
        <title>Comparative Genomics of Early-Diverging Mushroom-Forming Fungi Provides Insights into the Origins of Lignocellulose Decay Capabilities.</title>
        <authorList>
            <person name="Nagy L.G."/>
            <person name="Riley R."/>
            <person name="Tritt A."/>
            <person name="Adam C."/>
            <person name="Daum C."/>
            <person name="Floudas D."/>
            <person name="Sun H."/>
            <person name="Yadav J.S."/>
            <person name="Pangilinan J."/>
            <person name="Larsson K.H."/>
            <person name="Matsuura K."/>
            <person name="Barry K."/>
            <person name="Labutti K."/>
            <person name="Kuo R."/>
            <person name="Ohm R.A."/>
            <person name="Bhattacharya S.S."/>
            <person name="Shirouzu T."/>
            <person name="Yoshinaga Y."/>
            <person name="Martin F.M."/>
            <person name="Grigoriev I.V."/>
            <person name="Hibbett D.S."/>
        </authorList>
    </citation>
    <scope>NUCLEOTIDE SEQUENCE [LARGE SCALE GENOMIC DNA]</scope>
    <source>
        <strain evidence="9 10">TUFC12733</strain>
    </source>
</reference>
<dbReference type="PROSITE" id="PS50850">
    <property type="entry name" value="MFS"/>
    <property type="match status" value="1"/>
</dbReference>
<feature type="transmembrane region" description="Helical" evidence="7">
    <location>
        <begin position="303"/>
        <end position="323"/>
    </location>
</feature>
<feature type="transmembrane region" description="Helical" evidence="7">
    <location>
        <begin position="45"/>
        <end position="67"/>
    </location>
</feature>
<feature type="transmembrane region" description="Helical" evidence="7">
    <location>
        <begin position="133"/>
        <end position="151"/>
    </location>
</feature>
<feature type="transmembrane region" description="Helical" evidence="7">
    <location>
        <begin position="237"/>
        <end position="258"/>
    </location>
</feature>
<dbReference type="InterPro" id="IPR011701">
    <property type="entry name" value="MFS"/>
</dbReference>
<keyword evidence="3 7" id="KW-0812">Transmembrane</keyword>
<keyword evidence="5 7" id="KW-0472">Membrane</keyword>
<keyword evidence="4 7" id="KW-1133">Transmembrane helix</keyword>
<feature type="transmembrane region" description="Helical" evidence="7">
    <location>
        <begin position="432"/>
        <end position="454"/>
    </location>
</feature>
<dbReference type="PANTHER" id="PTHR23501">
    <property type="entry name" value="MAJOR FACILITATOR SUPERFAMILY"/>
    <property type="match status" value="1"/>
</dbReference>
<organism evidence="9 10">
    <name type="scientific">Calocera viscosa (strain TUFC12733)</name>
    <dbReference type="NCBI Taxonomy" id="1330018"/>
    <lineage>
        <taxon>Eukaryota</taxon>
        <taxon>Fungi</taxon>
        <taxon>Dikarya</taxon>
        <taxon>Basidiomycota</taxon>
        <taxon>Agaricomycotina</taxon>
        <taxon>Dacrymycetes</taxon>
        <taxon>Dacrymycetales</taxon>
        <taxon>Dacrymycetaceae</taxon>
        <taxon>Calocera</taxon>
    </lineage>
</organism>
<feature type="transmembrane region" description="Helical" evidence="7">
    <location>
        <begin position="172"/>
        <end position="193"/>
    </location>
</feature>
<dbReference type="AlphaFoldDB" id="A0A167L511"/>
<feature type="transmembrane region" description="Helical" evidence="7">
    <location>
        <begin position="16"/>
        <end position="33"/>
    </location>
</feature>
<feature type="transmembrane region" description="Helical" evidence="7">
    <location>
        <begin position="396"/>
        <end position="412"/>
    </location>
</feature>
<keyword evidence="10" id="KW-1185">Reference proteome</keyword>
<feature type="transmembrane region" description="Helical" evidence="7">
    <location>
        <begin position="278"/>
        <end position="296"/>
    </location>
</feature>
<dbReference type="Pfam" id="PF07690">
    <property type="entry name" value="MFS_1"/>
    <property type="match status" value="1"/>
</dbReference>
<dbReference type="Proteomes" id="UP000076738">
    <property type="component" value="Unassembled WGS sequence"/>
</dbReference>
<dbReference type="PANTHER" id="PTHR23501:SF191">
    <property type="entry name" value="VACUOLAR BASIC AMINO ACID TRANSPORTER 4"/>
    <property type="match status" value="1"/>
</dbReference>
<proteinExistence type="predicted"/>
<evidence type="ECO:0000256" key="7">
    <source>
        <dbReference type="SAM" id="Phobius"/>
    </source>
</evidence>
<evidence type="ECO:0000256" key="1">
    <source>
        <dbReference type="ARBA" id="ARBA00004127"/>
    </source>
</evidence>
<feature type="domain" description="Major facilitator superfamily (MFS) profile" evidence="8">
    <location>
        <begin position="1"/>
        <end position="460"/>
    </location>
</feature>
<evidence type="ECO:0000313" key="9">
    <source>
        <dbReference type="EMBL" id="KZO95334.1"/>
    </source>
</evidence>
<comment type="subcellular location">
    <subcellularLocation>
        <location evidence="1">Endomembrane system</location>
        <topology evidence="1">Multi-pass membrane protein</topology>
    </subcellularLocation>
</comment>
<evidence type="ECO:0000256" key="4">
    <source>
        <dbReference type="ARBA" id="ARBA00022989"/>
    </source>
</evidence>